<evidence type="ECO:0000313" key="2">
    <source>
        <dbReference type="Proteomes" id="UP000824890"/>
    </source>
</evidence>
<dbReference type="Proteomes" id="UP000824890">
    <property type="component" value="Unassembled WGS sequence"/>
</dbReference>
<dbReference type="EMBL" id="JAGKQM010000007">
    <property type="protein sequence ID" value="KAH0917835.1"/>
    <property type="molecule type" value="Genomic_DNA"/>
</dbReference>
<dbReference type="PANTHER" id="PTHR30540:SF95">
    <property type="entry name" value="POTASSIUM TRANSPORTER 10"/>
    <property type="match status" value="1"/>
</dbReference>
<dbReference type="InterPro" id="IPR003855">
    <property type="entry name" value="K+_transporter"/>
</dbReference>
<reference evidence="1 2" key="1">
    <citation type="submission" date="2021-05" db="EMBL/GenBank/DDBJ databases">
        <title>Genome Assembly of Synthetic Allotetraploid Brassica napus Reveals Homoeologous Exchanges between Subgenomes.</title>
        <authorList>
            <person name="Davis J.T."/>
        </authorList>
    </citation>
    <scope>NUCLEOTIDE SEQUENCE [LARGE SCALE GENOMIC DNA]</scope>
    <source>
        <strain evidence="2">cv. Da-Ae</strain>
        <tissue evidence="1">Seedling</tissue>
    </source>
</reference>
<proteinExistence type="predicted"/>
<comment type="caution">
    <text evidence="1">The sequence shown here is derived from an EMBL/GenBank/DDBJ whole genome shotgun (WGS) entry which is preliminary data.</text>
</comment>
<name>A0ABQ8CL98_BRANA</name>
<sequence>NQRKLSWDSSCDCLVCISGIGLVYTELDSGDCGVRHIFSHFITNLAEIHYVVVFVCIKNLLIYCWSCVSPSDSSYTTSEERFILKRIGPKNFEMCCCVARYGFRDLHKKMMTLRNDSSKPIPVHPPGVNDGRLLRIK</sequence>
<evidence type="ECO:0000313" key="1">
    <source>
        <dbReference type="EMBL" id="KAH0917835.1"/>
    </source>
</evidence>
<dbReference type="PANTHER" id="PTHR30540">
    <property type="entry name" value="OSMOTIC STRESS POTASSIUM TRANSPORTER"/>
    <property type="match status" value="1"/>
</dbReference>
<protein>
    <submittedName>
        <fullName evidence="1">Uncharacterized protein</fullName>
    </submittedName>
</protein>
<gene>
    <name evidence="1" type="ORF">HID58_025495</name>
</gene>
<feature type="non-terminal residue" evidence="1">
    <location>
        <position position="1"/>
    </location>
</feature>
<keyword evidence="2" id="KW-1185">Reference proteome</keyword>
<accession>A0ABQ8CL98</accession>
<organism evidence="1 2">
    <name type="scientific">Brassica napus</name>
    <name type="common">Rape</name>
    <dbReference type="NCBI Taxonomy" id="3708"/>
    <lineage>
        <taxon>Eukaryota</taxon>
        <taxon>Viridiplantae</taxon>
        <taxon>Streptophyta</taxon>
        <taxon>Embryophyta</taxon>
        <taxon>Tracheophyta</taxon>
        <taxon>Spermatophyta</taxon>
        <taxon>Magnoliopsida</taxon>
        <taxon>eudicotyledons</taxon>
        <taxon>Gunneridae</taxon>
        <taxon>Pentapetalae</taxon>
        <taxon>rosids</taxon>
        <taxon>malvids</taxon>
        <taxon>Brassicales</taxon>
        <taxon>Brassicaceae</taxon>
        <taxon>Brassiceae</taxon>
        <taxon>Brassica</taxon>
    </lineage>
</organism>